<dbReference type="PIRSF" id="PIRSF016838">
    <property type="entry name" value="PafC"/>
    <property type="match status" value="1"/>
</dbReference>
<dbReference type="Gene3D" id="1.10.10.10">
    <property type="entry name" value="Winged helix-like DNA-binding domain superfamily/Winged helix DNA-binding domain"/>
    <property type="match status" value="1"/>
</dbReference>
<dbReference type="InterPro" id="IPR001034">
    <property type="entry name" value="DeoR_HTH"/>
</dbReference>
<proteinExistence type="predicted"/>
<dbReference type="InterPro" id="IPR028349">
    <property type="entry name" value="PafC-like"/>
</dbReference>
<dbReference type="PROSITE" id="PS52050">
    <property type="entry name" value="WYL"/>
    <property type="match status" value="1"/>
</dbReference>
<dbReference type="InterPro" id="IPR013196">
    <property type="entry name" value="HTH_11"/>
</dbReference>
<dbReference type="Pfam" id="PF08279">
    <property type="entry name" value="HTH_11"/>
    <property type="match status" value="1"/>
</dbReference>
<dbReference type="InterPro" id="IPR036390">
    <property type="entry name" value="WH_DNA-bd_sf"/>
</dbReference>
<dbReference type="OrthoDB" id="9787242at2"/>
<keyword evidence="5" id="KW-1185">Reference proteome</keyword>
<gene>
    <name evidence="4" type="ORF">B5V00_10955</name>
</gene>
<evidence type="ECO:0000259" key="3">
    <source>
        <dbReference type="PROSITE" id="PS51000"/>
    </source>
</evidence>
<dbReference type="Proteomes" id="UP000193136">
    <property type="component" value="Unassembled WGS sequence"/>
</dbReference>
<evidence type="ECO:0000313" key="4">
    <source>
        <dbReference type="EMBL" id="ORJ59080.1"/>
    </source>
</evidence>
<sequence>MSGETRRRGKPAKKYSQAARLHDVIRILEARYGATVDELAEECGVTRRTIYRDLQAISDAGYPLVSEPGADGRTVHRFVSGFSRIPPVAFSLEELMTLYFCRGQLGFLRGTPFQDDLDAIFGRIRSVLPPRSVAHLERIASAAAPKFLGIRDYAGRKKQLELLRRALLHQYRCRLRYTPPHRDTVEYMFDPYTLLFHKDSLYLGGYAHNRGALRLFLVDRVEDVELLDERFEVPEDYRAEDLTGQSFGLIDEGEEFTARVRFSGEIAHLVRERTWHPSQQLRELADGAVELSLTVSGETELLAWLYSYLPHVEVLEPAPLRDRFAAGLRYALQKYS</sequence>
<dbReference type="PANTHER" id="PTHR34580:SF1">
    <property type="entry name" value="PROTEIN PAFC"/>
    <property type="match status" value="1"/>
</dbReference>
<dbReference type="PROSITE" id="PS51000">
    <property type="entry name" value="HTH_DEOR_2"/>
    <property type="match status" value="1"/>
</dbReference>
<dbReference type="SUPFAM" id="SSF46785">
    <property type="entry name" value="Winged helix' DNA-binding domain"/>
    <property type="match status" value="1"/>
</dbReference>
<comment type="caution">
    <text evidence="4">The sequence shown here is derived from an EMBL/GenBank/DDBJ whole genome shotgun (WGS) entry which is preliminary data.</text>
</comment>
<protein>
    <submittedName>
        <fullName evidence="4">Transcriptional regulator</fullName>
    </submittedName>
</protein>
<dbReference type="InterPro" id="IPR057727">
    <property type="entry name" value="WCX_dom"/>
</dbReference>
<name>A0A1X0Y1L4_9BACT</name>
<feature type="domain" description="HTH deoR-type" evidence="3">
    <location>
        <begin position="17"/>
        <end position="72"/>
    </location>
</feature>
<dbReference type="Pfam" id="PF13280">
    <property type="entry name" value="WYL"/>
    <property type="match status" value="1"/>
</dbReference>
<dbReference type="Pfam" id="PF25583">
    <property type="entry name" value="WCX"/>
    <property type="match status" value="1"/>
</dbReference>
<organism evidence="4 5">
    <name type="scientific">Geothermobacter hydrogeniphilus</name>
    <dbReference type="NCBI Taxonomy" id="1969733"/>
    <lineage>
        <taxon>Bacteria</taxon>
        <taxon>Pseudomonadati</taxon>
        <taxon>Thermodesulfobacteriota</taxon>
        <taxon>Desulfuromonadia</taxon>
        <taxon>Desulfuromonadales</taxon>
        <taxon>Geothermobacteraceae</taxon>
        <taxon>Geothermobacter</taxon>
    </lineage>
</organism>
<dbReference type="AlphaFoldDB" id="A0A1X0Y1L4"/>
<evidence type="ECO:0000313" key="5">
    <source>
        <dbReference type="Proteomes" id="UP000193136"/>
    </source>
</evidence>
<keyword evidence="1" id="KW-0805">Transcription regulation</keyword>
<accession>A0A1X0Y1L4</accession>
<dbReference type="InterPro" id="IPR051534">
    <property type="entry name" value="CBASS_pafABC_assoc_protein"/>
</dbReference>
<evidence type="ECO:0000256" key="1">
    <source>
        <dbReference type="ARBA" id="ARBA00023015"/>
    </source>
</evidence>
<dbReference type="PANTHER" id="PTHR34580">
    <property type="match status" value="1"/>
</dbReference>
<dbReference type="EMBL" id="NAAD01000013">
    <property type="protein sequence ID" value="ORJ59080.1"/>
    <property type="molecule type" value="Genomic_DNA"/>
</dbReference>
<keyword evidence="2" id="KW-0804">Transcription</keyword>
<dbReference type="RefSeq" id="WP_085010838.1">
    <property type="nucleotide sequence ID" value="NZ_NAAD01000013.1"/>
</dbReference>
<evidence type="ECO:0000256" key="2">
    <source>
        <dbReference type="ARBA" id="ARBA00023163"/>
    </source>
</evidence>
<reference evidence="4 5" key="1">
    <citation type="submission" date="2017-03" db="EMBL/GenBank/DDBJ databases">
        <title>Genome sequence of Geothermobacter sp. EPR-M, Deep-Sea Iron Reducer.</title>
        <authorList>
            <person name="Tully B."/>
            <person name="Savalia P."/>
            <person name="Abuyen K."/>
            <person name="Baughan C."/>
            <person name="Romero E."/>
            <person name="Ronkowski C."/>
            <person name="Torres B."/>
            <person name="Tremblay J."/>
            <person name="Trujillo A."/>
            <person name="Tyler M."/>
            <person name="Perez-Rodriguez I."/>
            <person name="Amend J."/>
        </authorList>
    </citation>
    <scope>NUCLEOTIDE SEQUENCE [LARGE SCALE GENOMIC DNA]</scope>
    <source>
        <strain evidence="4 5">EPR-M</strain>
    </source>
</reference>
<dbReference type="GO" id="GO:0003700">
    <property type="term" value="F:DNA-binding transcription factor activity"/>
    <property type="evidence" value="ECO:0007669"/>
    <property type="project" value="InterPro"/>
</dbReference>
<dbReference type="STRING" id="1969733.B5V00_10955"/>
<dbReference type="InterPro" id="IPR036388">
    <property type="entry name" value="WH-like_DNA-bd_sf"/>
</dbReference>
<dbReference type="InterPro" id="IPR026881">
    <property type="entry name" value="WYL_dom"/>
</dbReference>